<proteinExistence type="predicted"/>
<keyword evidence="2" id="KW-1185">Reference proteome</keyword>
<accession>A0A167I7A3</accession>
<reference evidence="1 2" key="1">
    <citation type="journal article" date="2016" name="Mol. Biol. Evol.">
        <title>Comparative Genomics of Early-Diverging Mushroom-Forming Fungi Provides Insights into the Origins of Lignocellulose Decay Capabilities.</title>
        <authorList>
            <person name="Nagy L.G."/>
            <person name="Riley R."/>
            <person name="Tritt A."/>
            <person name="Adam C."/>
            <person name="Daum C."/>
            <person name="Floudas D."/>
            <person name="Sun H."/>
            <person name="Yadav J.S."/>
            <person name="Pangilinan J."/>
            <person name="Larsson K.H."/>
            <person name="Matsuura K."/>
            <person name="Barry K."/>
            <person name="Labutti K."/>
            <person name="Kuo R."/>
            <person name="Ohm R.A."/>
            <person name="Bhattacharya S.S."/>
            <person name="Shirouzu T."/>
            <person name="Yoshinaga Y."/>
            <person name="Martin F.M."/>
            <person name="Grigoriev I.V."/>
            <person name="Hibbett D.S."/>
        </authorList>
    </citation>
    <scope>NUCLEOTIDE SEQUENCE [LARGE SCALE GENOMIC DNA]</scope>
    <source>
        <strain evidence="1 2">TUFC12733</strain>
    </source>
</reference>
<dbReference type="AlphaFoldDB" id="A0A167I7A3"/>
<dbReference type="Gene3D" id="3.40.50.720">
    <property type="entry name" value="NAD(P)-binding Rossmann-like Domain"/>
    <property type="match status" value="1"/>
</dbReference>
<dbReference type="Proteomes" id="UP000076738">
    <property type="component" value="Unassembled WGS sequence"/>
</dbReference>
<name>A0A167I7A3_CALVF</name>
<evidence type="ECO:0000313" key="2">
    <source>
        <dbReference type="Proteomes" id="UP000076738"/>
    </source>
</evidence>
<protein>
    <submittedName>
        <fullName evidence="1">Uncharacterized protein</fullName>
    </submittedName>
</protein>
<sequence>MTSAVYLIYGENCGIRLGIVTALALRPVVFFAGACTPASTPELKALQAAIAEIKRVVGKLDVVIAKAGVGKHMGSILDTPIREMREHYNVHPPSHE</sequence>
<gene>
    <name evidence="1" type="ORF">CALVIDRAFT_567415</name>
</gene>
<evidence type="ECO:0000313" key="1">
    <source>
        <dbReference type="EMBL" id="KZO92369.1"/>
    </source>
</evidence>
<dbReference type="OrthoDB" id="9876299at2759"/>
<organism evidence="1 2">
    <name type="scientific">Calocera viscosa (strain TUFC12733)</name>
    <dbReference type="NCBI Taxonomy" id="1330018"/>
    <lineage>
        <taxon>Eukaryota</taxon>
        <taxon>Fungi</taxon>
        <taxon>Dikarya</taxon>
        <taxon>Basidiomycota</taxon>
        <taxon>Agaricomycotina</taxon>
        <taxon>Dacrymycetes</taxon>
        <taxon>Dacrymycetales</taxon>
        <taxon>Dacrymycetaceae</taxon>
        <taxon>Calocera</taxon>
    </lineage>
</organism>
<dbReference type="EMBL" id="KV417311">
    <property type="protein sequence ID" value="KZO92369.1"/>
    <property type="molecule type" value="Genomic_DNA"/>
</dbReference>
<dbReference type="SUPFAM" id="SSF51735">
    <property type="entry name" value="NAD(P)-binding Rossmann-fold domains"/>
    <property type="match status" value="1"/>
</dbReference>
<dbReference type="InterPro" id="IPR036291">
    <property type="entry name" value="NAD(P)-bd_dom_sf"/>
</dbReference>